<keyword evidence="1 3" id="KW-0193">Cuticle</keyword>
<dbReference type="PROSITE" id="PS00233">
    <property type="entry name" value="CHIT_BIND_RR_1"/>
    <property type="match status" value="1"/>
</dbReference>
<keyword evidence="6" id="KW-1185">Reference proteome</keyword>
<evidence type="ECO:0000313" key="5">
    <source>
        <dbReference type="EMBL" id="CAK1553597.1"/>
    </source>
</evidence>
<gene>
    <name evidence="5" type="ORF">LNINA_LOCUS12568</name>
</gene>
<dbReference type="EMBL" id="CAVLEF010000225">
    <property type="protein sequence ID" value="CAK1553597.1"/>
    <property type="molecule type" value="Genomic_DNA"/>
</dbReference>
<evidence type="ECO:0000256" key="2">
    <source>
        <dbReference type="ARBA" id="ARBA00022729"/>
    </source>
</evidence>
<dbReference type="PANTHER" id="PTHR10380">
    <property type="entry name" value="CUTICLE PROTEIN"/>
    <property type="match status" value="1"/>
</dbReference>
<keyword evidence="2 4" id="KW-0732">Signal</keyword>
<comment type="caution">
    <text evidence="5">The sequence shown here is derived from an EMBL/GenBank/DDBJ whole genome shotgun (WGS) entry which is preliminary data.</text>
</comment>
<dbReference type="PROSITE" id="PS51155">
    <property type="entry name" value="CHIT_BIND_RR_2"/>
    <property type="match status" value="1"/>
</dbReference>
<reference evidence="5 6" key="1">
    <citation type="submission" date="2023-11" db="EMBL/GenBank/DDBJ databases">
        <authorList>
            <person name="Okamura Y."/>
        </authorList>
    </citation>
    <scope>NUCLEOTIDE SEQUENCE [LARGE SCALE GENOMIC DNA]</scope>
</reference>
<sequence>MKLIIVALAFVAIATAVPVGEKEPPKIVRSEFNQQPEGQYEFNFETDDGSTRVETGELKEAFDEENKPHQVIVVRGSFSYINSEGKPETIEYYADETGFHAKGDSIPKSPSRR</sequence>
<dbReference type="Pfam" id="PF00379">
    <property type="entry name" value="Chitin_bind_4"/>
    <property type="match status" value="1"/>
</dbReference>
<dbReference type="InterPro" id="IPR050468">
    <property type="entry name" value="Cuticle_Struct_Prot"/>
</dbReference>
<dbReference type="PANTHER" id="PTHR10380:SF173">
    <property type="entry name" value="CUTICULAR PROTEIN 47EF, ISOFORM C-RELATED"/>
    <property type="match status" value="1"/>
</dbReference>
<evidence type="ECO:0000313" key="6">
    <source>
        <dbReference type="Proteomes" id="UP001497472"/>
    </source>
</evidence>
<dbReference type="InterPro" id="IPR000618">
    <property type="entry name" value="Insect_cuticle"/>
</dbReference>
<dbReference type="AlphaFoldDB" id="A0AAV1JVL2"/>
<proteinExistence type="predicted"/>
<dbReference type="InterPro" id="IPR031311">
    <property type="entry name" value="CHIT_BIND_RR_consensus"/>
</dbReference>
<feature type="chain" id="PRO_5043606457" description="Larval cuticle protein 1" evidence="4">
    <location>
        <begin position="17"/>
        <end position="113"/>
    </location>
</feature>
<evidence type="ECO:0000256" key="1">
    <source>
        <dbReference type="ARBA" id="ARBA00022460"/>
    </source>
</evidence>
<dbReference type="PRINTS" id="PR00947">
    <property type="entry name" value="CUTICLE"/>
</dbReference>
<feature type="signal peptide" evidence="4">
    <location>
        <begin position="1"/>
        <end position="16"/>
    </location>
</feature>
<protein>
    <recommendedName>
        <fullName evidence="7">Larval cuticle protein 1</fullName>
    </recommendedName>
</protein>
<evidence type="ECO:0000256" key="3">
    <source>
        <dbReference type="PROSITE-ProRule" id="PRU00497"/>
    </source>
</evidence>
<evidence type="ECO:0008006" key="7">
    <source>
        <dbReference type="Google" id="ProtNLM"/>
    </source>
</evidence>
<dbReference type="GO" id="GO:0062129">
    <property type="term" value="C:chitin-based extracellular matrix"/>
    <property type="evidence" value="ECO:0007669"/>
    <property type="project" value="TreeGrafter"/>
</dbReference>
<dbReference type="Proteomes" id="UP001497472">
    <property type="component" value="Unassembled WGS sequence"/>
</dbReference>
<dbReference type="GO" id="GO:0008010">
    <property type="term" value="F:structural constituent of chitin-based larval cuticle"/>
    <property type="evidence" value="ECO:0007669"/>
    <property type="project" value="TreeGrafter"/>
</dbReference>
<name>A0AAV1JVL2_9NEOP</name>
<organism evidence="5 6">
    <name type="scientific">Leptosia nina</name>
    <dbReference type="NCBI Taxonomy" id="320188"/>
    <lineage>
        <taxon>Eukaryota</taxon>
        <taxon>Metazoa</taxon>
        <taxon>Ecdysozoa</taxon>
        <taxon>Arthropoda</taxon>
        <taxon>Hexapoda</taxon>
        <taxon>Insecta</taxon>
        <taxon>Pterygota</taxon>
        <taxon>Neoptera</taxon>
        <taxon>Endopterygota</taxon>
        <taxon>Lepidoptera</taxon>
        <taxon>Glossata</taxon>
        <taxon>Ditrysia</taxon>
        <taxon>Papilionoidea</taxon>
        <taxon>Pieridae</taxon>
        <taxon>Pierinae</taxon>
        <taxon>Leptosia</taxon>
    </lineage>
</organism>
<evidence type="ECO:0000256" key="4">
    <source>
        <dbReference type="SAM" id="SignalP"/>
    </source>
</evidence>
<accession>A0AAV1JVL2</accession>